<evidence type="ECO:0000313" key="2">
    <source>
        <dbReference type="Proteomes" id="UP000299102"/>
    </source>
</evidence>
<protein>
    <submittedName>
        <fullName evidence="1">Uncharacterized protein</fullName>
    </submittedName>
</protein>
<dbReference type="AlphaFoldDB" id="A0A4C1VD20"/>
<reference evidence="1 2" key="1">
    <citation type="journal article" date="2019" name="Commun. Biol.">
        <title>The bagworm genome reveals a unique fibroin gene that provides high tensile strength.</title>
        <authorList>
            <person name="Kono N."/>
            <person name="Nakamura H."/>
            <person name="Ohtoshi R."/>
            <person name="Tomita M."/>
            <person name="Numata K."/>
            <person name="Arakawa K."/>
        </authorList>
    </citation>
    <scope>NUCLEOTIDE SEQUENCE [LARGE SCALE GENOMIC DNA]</scope>
</reference>
<accession>A0A4C1VD20</accession>
<evidence type="ECO:0000313" key="1">
    <source>
        <dbReference type="EMBL" id="GBP36509.1"/>
    </source>
</evidence>
<dbReference type="Proteomes" id="UP000299102">
    <property type="component" value="Unassembled WGS sequence"/>
</dbReference>
<proteinExistence type="predicted"/>
<gene>
    <name evidence="1" type="ORF">EVAR_8342_1</name>
</gene>
<organism evidence="1 2">
    <name type="scientific">Eumeta variegata</name>
    <name type="common">Bagworm moth</name>
    <name type="synonym">Eumeta japonica</name>
    <dbReference type="NCBI Taxonomy" id="151549"/>
    <lineage>
        <taxon>Eukaryota</taxon>
        <taxon>Metazoa</taxon>
        <taxon>Ecdysozoa</taxon>
        <taxon>Arthropoda</taxon>
        <taxon>Hexapoda</taxon>
        <taxon>Insecta</taxon>
        <taxon>Pterygota</taxon>
        <taxon>Neoptera</taxon>
        <taxon>Endopterygota</taxon>
        <taxon>Lepidoptera</taxon>
        <taxon>Glossata</taxon>
        <taxon>Ditrysia</taxon>
        <taxon>Tineoidea</taxon>
        <taxon>Psychidae</taxon>
        <taxon>Oiketicinae</taxon>
        <taxon>Eumeta</taxon>
    </lineage>
</organism>
<keyword evidence="2" id="KW-1185">Reference proteome</keyword>
<comment type="caution">
    <text evidence="1">The sequence shown here is derived from an EMBL/GenBank/DDBJ whole genome shotgun (WGS) entry which is preliminary data.</text>
</comment>
<name>A0A4C1VD20_EUMVA</name>
<sequence>MSAVGFIARQHPVFVIHFAPNGDAERSLMVATLAASLITVLEQAKLAFLMTDDVLMADESRSLRRLE</sequence>
<dbReference type="EMBL" id="BGZK01000319">
    <property type="protein sequence ID" value="GBP36509.1"/>
    <property type="molecule type" value="Genomic_DNA"/>
</dbReference>